<evidence type="ECO:0000259" key="3">
    <source>
        <dbReference type="Pfam" id="PF08308"/>
    </source>
</evidence>
<dbReference type="Proteomes" id="UP000664052">
    <property type="component" value="Unassembled WGS sequence"/>
</dbReference>
<feature type="compositionally biased region" description="Basic residues" evidence="1">
    <location>
        <begin position="39"/>
        <end position="59"/>
    </location>
</feature>
<feature type="domain" description="PEGA" evidence="3">
    <location>
        <begin position="93"/>
        <end position="156"/>
    </location>
</feature>
<evidence type="ECO:0000313" key="4">
    <source>
        <dbReference type="EMBL" id="MBN8226272.1"/>
    </source>
</evidence>
<dbReference type="RefSeq" id="WP_207048151.1">
    <property type="nucleotide sequence ID" value="NZ_JAFIMU010000002.1"/>
</dbReference>
<evidence type="ECO:0000256" key="2">
    <source>
        <dbReference type="SAM" id="SignalP"/>
    </source>
</evidence>
<dbReference type="PANTHER" id="PTHR36194:SF1">
    <property type="entry name" value="S-LAYER-LIKE PROTEIN"/>
    <property type="match status" value="1"/>
</dbReference>
<feature type="region of interest" description="Disordered" evidence="1">
    <location>
        <begin position="30"/>
        <end position="84"/>
    </location>
</feature>
<evidence type="ECO:0000256" key="1">
    <source>
        <dbReference type="SAM" id="MobiDB-lite"/>
    </source>
</evidence>
<comment type="caution">
    <text evidence="4">The sequence shown here is derived from an EMBL/GenBank/DDBJ whole genome shotgun (WGS) entry which is preliminary data.</text>
</comment>
<feature type="signal peptide" evidence="2">
    <location>
        <begin position="1"/>
        <end position="23"/>
    </location>
</feature>
<organism evidence="4 5">
    <name type="scientific">Corallococcus macrosporus</name>
    <dbReference type="NCBI Taxonomy" id="35"/>
    <lineage>
        <taxon>Bacteria</taxon>
        <taxon>Pseudomonadati</taxon>
        <taxon>Myxococcota</taxon>
        <taxon>Myxococcia</taxon>
        <taxon>Myxococcales</taxon>
        <taxon>Cystobacterineae</taxon>
        <taxon>Myxococcaceae</taxon>
        <taxon>Corallococcus</taxon>
    </lineage>
</organism>
<reference evidence="4 5" key="1">
    <citation type="submission" date="2021-02" db="EMBL/GenBank/DDBJ databases">
        <title>De Novo genome assembly of isolated myxobacteria.</title>
        <authorList>
            <person name="Stevens D.C."/>
        </authorList>
    </citation>
    <scope>NUCLEOTIDE SEQUENCE [LARGE SCALE GENOMIC DNA]</scope>
    <source>
        <strain evidence="4 5">ATCC 29039</strain>
    </source>
</reference>
<feature type="compositionally biased region" description="Low complexity" evidence="1">
    <location>
        <begin position="75"/>
        <end position="84"/>
    </location>
</feature>
<sequence length="344" mass="35958">MSLRRFAILSLVAALALPSAAFAQDIDDLLGPSEETKPSKPKGKPKTAKPPKATAKKKTPPKDKKVTTRKGKAGKGAATATAEDAAPAKATLVLKLGSNARGAKVTVDGQEVNPQTPLELTPGDHTVVARRQNYSDFNQQVTLAPGQSAELTLALDAATGFATLRADVPRVTVYVDGARVGPTPVENHPLAQGQHEIEFRGPAGLKDVKNINVRAGQLYVVEGRLRPSQEPVASATTPVSQPDDTPRSTVLEPSKPSQPVEQPGLALGTEQPPEVKESTSKAWYQKWYVWVGVGVVAAAAGAGAYAVTKSPAELTPGQVCGGECDGSIGFSGLRPVMPAPGMRF</sequence>
<keyword evidence="2" id="KW-0732">Signal</keyword>
<feature type="region of interest" description="Disordered" evidence="1">
    <location>
        <begin position="227"/>
        <end position="274"/>
    </location>
</feature>
<feature type="compositionally biased region" description="Polar residues" evidence="1">
    <location>
        <begin position="234"/>
        <end position="243"/>
    </location>
</feature>
<accession>A0ABS3D5U2</accession>
<dbReference type="Pfam" id="PF08308">
    <property type="entry name" value="PEGA"/>
    <property type="match status" value="2"/>
</dbReference>
<evidence type="ECO:0000313" key="5">
    <source>
        <dbReference type="Proteomes" id="UP000664052"/>
    </source>
</evidence>
<proteinExistence type="predicted"/>
<keyword evidence="5" id="KW-1185">Reference proteome</keyword>
<dbReference type="PANTHER" id="PTHR36194">
    <property type="entry name" value="S-LAYER-LIKE PROTEIN"/>
    <property type="match status" value="1"/>
</dbReference>
<gene>
    <name evidence="4" type="ORF">JYK02_01970</name>
</gene>
<feature type="chain" id="PRO_5047290105" evidence="2">
    <location>
        <begin position="24"/>
        <end position="344"/>
    </location>
</feature>
<dbReference type="InterPro" id="IPR013229">
    <property type="entry name" value="PEGA"/>
</dbReference>
<dbReference type="EMBL" id="JAFIMU010000002">
    <property type="protein sequence ID" value="MBN8226272.1"/>
    <property type="molecule type" value="Genomic_DNA"/>
</dbReference>
<feature type="domain" description="PEGA" evidence="3">
    <location>
        <begin position="169"/>
        <end position="228"/>
    </location>
</feature>
<protein>
    <submittedName>
        <fullName evidence="4">PEGA domain-containing protein</fullName>
    </submittedName>
</protein>
<name>A0ABS3D5U2_9BACT</name>